<sequence length="66" mass="7272">MKKAGTRNRPSIYQTVADRIVSSLKAGVIPWEKPWKAPRSLSSCRTAAHSNTSPLTRFTSPPLIHA</sequence>
<dbReference type="Pfam" id="PF08401">
    <property type="entry name" value="ArdcN"/>
    <property type="match status" value="1"/>
</dbReference>
<dbReference type="EMBL" id="CP060394">
    <property type="protein sequence ID" value="QNI34260.1"/>
    <property type="molecule type" value="Genomic_DNA"/>
</dbReference>
<dbReference type="InterPro" id="IPR013610">
    <property type="entry name" value="ArdC_N"/>
</dbReference>
<dbReference type="RefSeq" id="WP_186746291.1">
    <property type="nucleotide sequence ID" value="NZ_CP060394.1"/>
</dbReference>
<feature type="domain" description="N-terminal" evidence="2">
    <location>
        <begin position="11"/>
        <end position="42"/>
    </location>
</feature>
<name>A0A7G8BNZ0_9BACT</name>
<evidence type="ECO:0000313" key="3">
    <source>
        <dbReference type="EMBL" id="QNI34260.1"/>
    </source>
</evidence>
<evidence type="ECO:0000256" key="1">
    <source>
        <dbReference type="SAM" id="MobiDB-lite"/>
    </source>
</evidence>
<dbReference type="AlphaFoldDB" id="A0A7G8BNZ0"/>
<dbReference type="Proteomes" id="UP000515312">
    <property type="component" value="Chromosome"/>
</dbReference>
<evidence type="ECO:0000259" key="2">
    <source>
        <dbReference type="Pfam" id="PF08401"/>
    </source>
</evidence>
<proteinExistence type="predicted"/>
<protein>
    <submittedName>
        <fullName evidence="3">DUF1738 domain-containing protein</fullName>
    </submittedName>
</protein>
<keyword evidence="4" id="KW-1185">Reference proteome</keyword>
<accession>A0A7G8BNZ0</accession>
<gene>
    <name evidence="3" type="ORF">H7849_10390</name>
</gene>
<evidence type="ECO:0000313" key="4">
    <source>
        <dbReference type="Proteomes" id="UP000515312"/>
    </source>
</evidence>
<reference evidence="3 4" key="1">
    <citation type="submission" date="2020-08" db="EMBL/GenBank/DDBJ databases">
        <title>Edaphobacter telluris sp. nov. and Acidobacterium dinghuensis sp. nov., two acidobacteria isolated from forest soil.</title>
        <authorList>
            <person name="Fu J."/>
            <person name="Qiu L."/>
        </authorList>
    </citation>
    <scope>NUCLEOTIDE SEQUENCE [LARGE SCALE GENOMIC DNA]</scope>
    <source>
        <strain evidence="3">4Y35</strain>
    </source>
</reference>
<feature type="region of interest" description="Disordered" evidence="1">
    <location>
        <begin position="40"/>
        <end position="66"/>
    </location>
</feature>
<dbReference type="GO" id="GO:0003697">
    <property type="term" value="F:single-stranded DNA binding"/>
    <property type="evidence" value="ECO:0007669"/>
    <property type="project" value="InterPro"/>
</dbReference>
<dbReference type="KEGG" id="adin:H7849_10390"/>
<organism evidence="3 4">
    <name type="scientific">Alloacidobacterium dinghuense</name>
    <dbReference type="NCBI Taxonomy" id="2763107"/>
    <lineage>
        <taxon>Bacteria</taxon>
        <taxon>Pseudomonadati</taxon>
        <taxon>Acidobacteriota</taxon>
        <taxon>Terriglobia</taxon>
        <taxon>Terriglobales</taxon>
        <taxon>Acidobacteriaceae</taxon>
        <taxon>Alloacidobacterium</taxon>
    </lineage>
</organism>
<feature type="compositionally biased region" description="Polar residues" evidence="1">
    <location>
        <begin position="40"/>
        <end position="59"/>
    </location>
</feature>